<keyword evidence="2" id="KW-0489">Methyltransferase</keyword>
<evidence type="ECO:0000313" key="3">
    <source>
        <dbReference type="Proteomes" id="UP000323426"/>
    </source>
</evidence>
<dbReference type="PANTHER" id="PTHR34203">
    <property type="entry name" value="METHYLTRANSFERASE, FKBM FAMILY PROTEIN"/>
    <property type="match status" value="1"/>
</dbReference>
<dbReference type="NCBIfam" id="TIGR01444">
    <property type="entry name" value="fkbM_fam"/>
    <property type="match status" value="1"/>
</dbReference>
<evidence type="ECO:0000259" key="1">
    <source>
        <dbReference type="Pfam" id="PF05050"/>
    </source>
</evidence>
<sequence length="260" mass="29811">MLLSKHTNYRPLKELRKFLVKTLGFKNYIRLVSRVYLLMVRAGLMQKKYPEIFFLKKIIQPGFTCIDIGANLGYYSTILSRLVGPAGKVLAVEPVPVFQEIWKQNVKLSGVSNLTMWPYALGGQNTRIKMGTPERDGLLHHGMTKIMSSAKDSYARTYDVEMKIPDELFINLNRLDFVKCDVEGYEFEVFRNMQETLRKFKPIIQTELNGTENRQQVAALLTAIGYGTYILSPNQTLLPCNNVVLMSHQGDFYFKFSADD</sequence>
<gene>
    <name evidence="2" type="ORF">F0145_15305</name>
</gene>
<dbReference type="SUPFAM" id="SSF53335">
    <property type="entry name" value="S-adenosyl-L-methionine-dependent methyltransferases"/>
    <property type="match status" value="1"/>
</dbReference>
<keyword evidence="2" id="KW-0808">Transferase</keyword>
<dbReference type="GO" id="GO:0032259">
    <property type="term" value="P:methylation"/>
    <property type="evidence" value="ECO:0007669"/>
    <property type="project" value="UniProtKB-KW"/>
</dbReference>
<feature type="domain" description="Methyltransferase FkbM" evidence="1">
    <location>
        <begin position="67"/>
        <end position="216"/>
    </location>
</feature>
<proteinExistence type="predicted"/>
<organism evidence="2 3">
    <name type="scientific">Adhaeribacter rhizoryzae</name>
    <dbReference type="NCBI Taxonomy" id="2607907"/>
    <lineage>
        <taxon>Bacteria</taxon>
        <taxon>Pseudomonadati</taxon>
        <taxon>Bacteroidota</taxon>
        <taxon>Cytophagia</taxon>
        <taxon>Cytophagales</taxon>
        <taxon>Hymenobacteraceae</taxon>
        <taxon>Adhaeribacter</taxon>
    </lineage>
</organism>
<dbReference type="Proteomes" id="UP000323426">
    <property type="component" value="Unassembled WGS sequence"/>
</dbReference>
<protein>
    <submittedName>
        <fullName evidence="2">FkbM family methyltransferase</fullName>
    </submittedName>
</protein>
<keyword evidence="3" id="KW-1185">Reference proteome</keyword>
<evidence type="ECO:0000313" key="2">
    <source>
        <dbReference type="EMBL" id="KAA5543945.1"/>
    </source>
</evidence>
<dbReference type="RefSeq" id="WP_150089449.1">
    <property type="nucleotide sequence ID" value="NZ_VWSF01000012.1"/>
</dbReference>
<dbReference type="AlphaFoldDB" id="A0A5M6DFH0"/>
<dbReference type="GO" id="GO:0008168">
    <property type="term" value="F:methyltransferase activity"/>
    <property type="evidence" value="ECO:0007669"/>
    <property type="project" value="UniProtKB-KW"/>
</dbReference>
<dbReference type="InterPro" id="IPR029063">
    <property type="entry name" value="SAM-dependent_MTases_sf"/>
</dbReference>
<dbReference type="PANTHER" id="PTHR34203:SF15">
    <property type="entry name" value="SLL1173 PROTEIN"/>
    <property type="match status" value="1"/>
</dbReference>
<dbReference type="Pfam" id="PF05050">
    <property type="entry name" value="Methyltransf_21"/>
    <property type="match status" value="1"/>
</dbReference>
<accession>A0A5M6DFH0</accession>
<dbReference type="InterPro" id="IPR052514">
    <property type="entry name" value="SAM-dependent_MTase"/>
</dbReference>
<dbReference type="EMBL" id="VWSF01000012">
    <property type="protein sequence ID" value="KAA5543945.1"/>
    <property type="molecule type" value="Genomic_DNA"/>
</dbReference>
<reference evidence="2 3" key="1">
    <citation type="submission" date="2019-09" db="EMBL/GenBank/DDBJ databases">
        <title>Genome sequence and assembly of Adhaeribacter sp.</title>
        <authorList>
            <person name="Chhetri G."/>
        </authorList>
    </citation>
    <scope>NUCLEOTIDE SEQUENCE [LARGE SCALE GENOMIC DNA]</scope>
    <source>
        <strain evidence="2 3">DK36</strain>
    </source>
</reference>
<dbReference type="InterPro" id="IPR006342">
    <property type="entry name" value="FkbM_mtfrase"/>
</dbReference>
<comment type="caution">
    <text evidence="2">The sequence shown here is derived from an EMBL/GenBank/DDBJ whole genome shotgun (WGS) entry which is preliminary data.</text>
</comment>
<dbReference type="Gene3D" id="3.40.50.150">
    <property type="entry name" value="Vaccinia Virus protein VP39"/>
    <property type="match status" value="1"/>
</dbReference>
<name>A0A5M6DFH0_9BACT</name>